<proteinExistence type="predicted"/>
<dbReference type="Proteomes" id="UP000001476">
    <property type="component" value="Plasmid pEubeli2"/>
</dbReference>
<dbReference type="HOGENOM" id="CLU_039297_0_0_9"/>
<dbReference type="eggNOG" id="COG0456">
    <property type="taxonomic scope" value="Bacteria"/>
</dbReference>
<keyword evidence="2" id="KW-1185">Reference proteome</keyword>
<dbReference type="InterPro" id="IPR016181">
    <property type="entry name" value="Acyl_CoA_acyltransferase"/>
</dbReference>
<reference evidence="1 2" key="1">
    <citation type="journal article" date="2009" name="Proc. Natl. Acad. Sci. U.S.A.">
        <title>Characterizing a model human gut microbiota composed of members of its two dominant bacterial phyla.</title>
        <authorList>
            <person name="Mahowald M.A."/>
            <person name="Rey F.E."/>
            <person name="Seedorf H."/>
            <person name="Turnbaugh P.J."/>
            <person name="Fulton R.S."/>
            <person name="Wollam A."/>
            <person name="Shah N."/>
            <person name="Wang C."/>
            <person name="Magrini V."/>
            <person name="Wilson R.K."/>
            <person name="Cantarel B.L."/>
            <person name="Coutinho P.M."/>
            <person name="Henrissat B."/>
            <person name="Crock L.W."/>
            <person name="Russell A."/>
            <person name="Verberkmoes N.C."/>
            <person name="Hettich R.L."/>
            <person name="Gordon J.I."/>
        </authorList>
    </citation>
    <scope>NUCLEOTIDE SEQUENCE [LARGE SCALE GENOMIC DNA]</scope>
    <source>
        <strain evidence="2">ATCC 27750 / DSM 3376 / VPI C15-48 / C15-B4</strain>
        <plasmid evidence="1">unnamed</plasmid>
    </source>
</reference>
<evidence type="ECO:0000313" key="1">
    <source>
        <dbReference type="EMBL" id="ACR73622.1"/>
    </source>
</evidence>
<geneLocation type="plasmid" evidence="2">
    <name>pEubeli2</name>
</geneLocation>
<evidence type="ECO:0008006" key="3">
    <source>
        <dbReference type="Google" id="ProtNLM"/>
    </source>
</evidence>
<gene>
    <name evidence="1" type="ordered locus">EUBELI_20477</name>
</gene>
<dbReference type="AlphaFoldDB" id="C4Z6N0"/>
<organism evidence="1 2">
    <name type="scientific">Lachnospira eligens (strain ATCC 27750 / DSM 3376 / VPI C15-48 / C15-B4)</name>
    <name type="common">Eubacterium eligens</name>
    <dbReference type="NCBI Taxonomy" id="515620"/>
    <lineage>
        <taxon>Bacteria</taxon>
        <taxon>Bacillati</taxon>
        <taxon>Bacillota</taxon>
        <taxon>Clostridia</taxon>
        <taxon>Lachnospirales</taxon>
        <taxon>Lachnospiraceae</taxon>
        <taxon>Lachnospira</taxon>
    </lineage>
</organism>
<protein>
    <recommendedName>
        <fullName evidence="3">N-acetyltransferase</fullName>
    </recommendedName>
</protein>
<evidence type="ECO:0000313" key="2">
    <source>
        <dbReference type="Proteomes" id="UP000001476"/>
    </source>
</evidence>
<accession>C4Z6N0</accession>
<name>C4Z6N0_LACE2</name>
<sequence length="349" mass="41003">MNNIIKKTFEEINLQDPFFQSLRADYPGFDDWFKRKSNQNAFVQYIDEKLVGFLYLKIEKMHVEDVVPPIYADKILKVGTFKIDAHGTKMGEQFIKIIMDCALCEKVDACYVTIYEKHKSLIDLVQQFGFELYGTKGKGENKENVYLKRMNIITGDIKKDFPLVDYKSVKKYLLGIYPKYHSVMFPDSILTTENKNIITDASYTNSIQKVYVCSMKQVEMLKYGDIVIIYRTAENGKSAEYSAVATSVCVIEEVKNQNEFNSFEEFYRYISKYSVFDKNDLYHWFRQGGCKAIKMTYNAALKKRIVRHDLIEEIGLERNQYWGFFEMTNEQFKKIIHMGETNEIFIDEN</sequence>
<dbReference type="Gene3D" id="3.40.630.30">
    <property type="match status" value="1"/>
</dbReference>
<dbReference type="KEGG" id="eel:EUBELI_20477"/>
<dbReference type="EMBL" id="CP001106">
    <property type="protein sequence ID" value="ACR73622.1"/>
    <property type="molecule type" value="Genomic_DNA"/>
</dbReference>
<keyword evidence="1" id="KW-0614">Plasmid</keyword>
<dbReference type="SUPFAM" id="SSF55729">
    <property type="entry name" value="Acyl-CoA N-acyltransferases (Nat)"/>
    <property type="match status" value="1"/>
</dbReference>
<dbReference type="RefSeq" id="WP_012740749.1">
    <property type="nucleotide sequence ID" value="NC_012780.1"/>
</dbReference>
<dbReference type="GeneID" id="41357192"/>